<comment type="caution">
    <text evidence="1">The sequence shown here is derived from an EMBL/GenBank/DDBJ whole genome shotgun (WGS) entry which is preliminary data.</text>
</comment>
<organism evidence="1 2">
    <name type="scientific">Rufibacter latericius</name>
    <dbReference type="NCBI Taxonomy" id="2487040"/>
    <lineage>
        <taxon>Bacteria</taxon>
        <taxon>Pseudomonadati</taxon>
        <taxon>Bacteroidota</taxon>
        <taxon>Cytophagia</taxon>
        <taxon>Cytophagales</taxon>
        <taxon>Hymenobacteraceae</taxon>
        <taxon>Rufibacter</taxon>
    </lineage>
</organism>
<accession>A0A3M9N042</accession>
<reference evidence="1 2" key="1">
    <citation type="submission" date="2018-11" db="EMBL/GenBank/DDBJ databases">
        <title>Rufibacter latericius sp. nov., isolated from water in Baiyang Lake.</title>
        <authorList>
            <person name="Yang Y."/>
        </authorList>
    </citation>
    <scope>NUCLEOTIDE SEQUENCE [LARGE SCALE GENOMIC DNA]</scope>
    <source>
        <strain evidence="1 2">R-22-1c-1</strain>
    </source>
</reference>
<keyword evidence="2" id="KW-1185">Reference proteome</keyword>
<proteinExistence type="predicted"/>
<name>A0A3M9N042_9BACT</name>
<dbReference type="EMBL" id="RJJD01000001">
    <property type="protein sequence ID" value="RNI31171.1"/>
    <property type="molecule type" value="Genomic_DNA"/>
</dbReference>
<gene>
    <name evidence="1" type="ORF">EFB08_01140</name>
</gene>
<dbReference type="RefSeq" id="WP_123125075.1">
    <property type="nucleotide sequence ID" value="NZ_RJJD01000001.1"/>
</dbReference>
<evidence type="ECO:0000313" key="1">
    <source>
        <dbReference type="EMBL" id="RNI31171.1"/>
    </source>
</evidence>
<dbReference type="AlphaFoldDB" id="A0A3M9N042"/>
<protein>
    <submittedName>
        <fullName evidence="1">Uncharacterized protein</fullName>
    </submittedName>
</protein>
<evidence type="ECO:0000313" key="2">
    <source>
        <dbReference type="Proteomes" id="UP000272117"/>
    </source>
</evidence>
<dbReference type="OrthoDB" id="892541at2"/>
<sequence length="225" mass="24932">MEAFTPDVIVSPSKRVRDMVFSEEATAESLIRETGLPPATTDIRFQLKDVYIKRKREIGRGEIYVVTVIADDASTEPLQLETRVFEHVKNKTHLNLGPTGLTCYRNTPGKIPRFLDYRIMVMEFDGGARDLGAVLTEVQGNQQFQEFKNSISGITNLGAPQIALISGATDFALALTAKLLKGNKDDQLFLVQGSFDNTFDALGVTEGLITQTNQFVEVIYQVQAI</sequence>
<dbReference type="Proteomes" id="UP000272117">
    <property type="component" value="Unassembled WGS sequence"/>
</dbReference>